<evidence type="ECO:0000313" key="22">
    <source>
        <dbReference type="Proteomes" id="UP001473302"/>
    </source>
</evidence>
<dbReference type="NCBIfam" id="TIGR01652">
    <property type="entry name" value="ATPase-Plipid"/>
    <property type="match status" value="1"/>
</dbReference>
<dbReference type="CDD" id="cd15851">
    <property type="entry name" value="SNARE_Syntaxin6"/>
    <property type="match status" value="1"/>
</dbReference>
<dbReference type="InterPro" id="IPR044492">
    <property type="entry name" value="P_typ_ATPase_HD_dom"/>
</dbReference>
<dbReference type="PROSITE" id="PS00914">
    <property type="entry name" value="SYNTAXIN"/>
    <property type="match status" value="1"/>
</dbReference>
<evidence type="ECO:0000256" key="1">
    <source>
        <dbReference type="ARBA" id="ARBA00004141"/>
    </source>
</evidence>
<evidence type="ECO:0000256" key="9">
    <source>
        <dbReference type="ARBA" id="ARBA00022842"/>
    </source>
</evidence>
<dbReference type="InterPro" id="IPR023214">
    <property type="entry name" value="HAD_sf"/>
</dbReference>
<protein>
    <recommendedName>
        <fullName evidence="17">Phospholipid-transporting ATPase</fullName>
        <ecNumber evidence="17">7.6.2.1</ecNumber>
    </recommendedName>
</protein>
<dbReference type="InterPro" id="IPR032631">
    <property type="entry name" value="P-type_ATPase_N"/>
</dbReference>
<feature type="coiled-coil region" evidence="18">
    <location>
        <begin position="39"/>
        <end position="73"/>
    </location>
</feature>
<dbReference type="InterPro" id="IPR000727">
    <property type="entry name" value="T_SNARE_dom"/>
</dbReference>
<evidence type="ECO:0000256" key="16">
    <source>
        <dbReference type="ARBA" id="ARBA00049128"/>
    </source>
</evidence>
<dbReference type="InterPro" id="IPR006539">
    <property type="entry name" value="P-type_ATPase_IV"/>
</dbReference>
<dbReference type="SUPFAM" id="SSF47661">
    <property type="entry name" value="t-snare proteins"/>
    <property type="match status" value="1"/>
</dbReference>
<dbReference type="InterPro" id="IPR008250">
    <property type="entry name" value="ATPase_P-typ_transduc_dom_A_sf"/>
</dbReference>
<organism evidence="21 22">
    <name type="scientific">Mucor flavus</name>
    <dbReference type="NCBI Taxonomy" id="439312"/>
    <lineage>
        <taxon>Eukaryota</taxon>
        <taxon>Fungi</taxon>
        <taxon>Fungi incertae sedis</taxon>
        <taxon>Mucoromycota</taxon>
        <taxon>Mucoromycotina</taxon>
        <taxon>Mucoromycetes</taxon>
        <taxon>Mucorales</taxon>
        <taxon>Mucorineae</taxon>
        <taxon>Mucoraceae</taxon>
        <taxon>Mucor</taxon>
    </lineage>
</organism>
<keyword evidence="6" id="KW-0479">Metal-binding</keyword>
<dbReference type="InterPro" id="IPR010989">
    <property type="entry name" value="SNARE"/>
</dbReference>
<dbReference type="Gene3D" id="1.20.58.90">
    <property type="match status" value="1"/>
</dbReference>
<dbReference type="Proteomes" id="UP001473302">
    <property type="component" value="Unassembled WGS sequence"/>
</dbReference>
<keyword evidence="9 17" id="KW-0460">Magnesium</keyword>
<dbReference type="PROSITE" id="PS00154">
    <property type="entry name" value="ATPASE_E1_E2"/>
    <property type="match status" value="1"/>
</dbReference>
<dbReference type="Gene3D" id="3.40.50.1000">
    <property type="entry name" value="HAD superfamily/HAD-like"/>
    <property type="match status" value="1"/>
</dbReference>
<evidence type="ECO:0000256" key="3">
    <source>
        <dbReference type="ARBA" id="ARBA00008109"/>
    </source>
</evidence>
<keyword evidence="18" id="KW-0175">Coiled coil</keyword>
<dbReference type="Gene3D" id="2.70.150.10">
    <property type="entry name" value="Calcium-transporting ATPase, cytoplasmic transduction domain A"/>
    <property type="match status" value="1"/>
</dbReference>
<keyword evidence="11 17" id="KW-1278">Translocase</keyword>
<keyword evidence="5 17" id="KW-0812">Transmembrane</keyword>
<dbReference type="SFLD" id="SFLDG00002">
    <property type="entry name" value="C1.7:_P-type_atpase_like"/>
    <property type="match status" value="1"/>
</dbReference>
<dbReference type="InterPro" id="IPR001757">
    <property type="entry name" value="P_typ_ATPase"/>
</dbReference>
<evidence type="ECO:0000256" key="19">
    <source>
        <dbReference type="SAM" id="MobiDB-lite"/>
    </source>
</evidence>
<dbReference type="Pfam" id="PF16209">
    <property type="entry name" value="PhoLip_ATPase_N"/>
    <property type="match status" value="1"/>
</dbReference>
<dbReference type="SUPFAM" id="SSF58038">
    <property type="entry name" value="SNARE fusion complex"/>
    <property type="match status" value="1"/>
</dbReference>
<comment type="subcellular location">
    <subcellularLocation>
        <location evidence="2">Golgi apparatus membrane</location>
        <topology evidence="2">Single-pass type IV membrane protein</topology>
    </subcellularLocation>
    <subcellularLocation>
        <location evidence="1 17">Membrane</location>
        <topology evidence="1 17">Multi-pass membrane protein</topology>
    </subcellularLocation>
</comment>
<dbReference type="SFLD" id="SFLDF00027">
    <property type="entry name" value="p-type_atpase"/>
    <property type="match status" value="1"/>
</dbReference>
<dbReference type="Gene3D" id="3.40.1110.10">
    <property type="entry name" value="Calcium-transporting ATPase, cytoplasmic domain N"/>
    <property type="match status" value="1"/>
</dbReference>
<dbReference type="SUPFAM" id="SSF81653">
    <property type="entry name" value="Calcium ATPase, transduction domain A"/>
    <property type="match status" value="1"/>
</dbReference>
<dbReference type="NCBIfam" id="TIGR01494">
    <property type="entry name" value="ATPase_P-type"/>
    <property type="match status" value="2"/>
</dbReference>
<dbReference type="EC" id="7.6.2.1" evidence="17"/>
<feature type="transmembrane region" description="Helical" evidence="17">
    <location>
        <begin position="1365"/>
        <end position="1390"/>
    </location>
</feature>
<dbReference type="PRINTS" id="PR00119">
    <property type="entry name" value="CATATPASE"/>
</dbReference>
<dbReference type="Pfam" id="PF09177">
    <property type="entry name" value="STX6_10_61_N"/>
    <property type="match status" value="1"/>
</dbReference>
<dbReference type="Gene3D" id="1.20.5.110">
    <property type="match status" value="1"/>
</dbReference>
<evidence type="ECO:0000256" key="14">
    <source>
        <dbReference type="ARBA" id="ARBA00023136"/>
    </source>
</evidence>
<evidence type="ECO:0000256" key="12">
    <source>
        <dbReference type="ARBA" id="ARBA00022989"/>
    </source>
</evidence>
<keyword evidence="7 17" id="KW-0547">Nucleotide-binding</keyword>
<evidence type="ECO:0000256" key="10">
    <source>
        <dbReference type="ARBA" id="ARBA00022927"/>
    </source>
</evidence>
<dbReference type="SFLD" id="SFLDS00003">
    <property type="entry name" value="Haloacid_Dehalogenase"/>
    <property type="match status" value="1"/>
</dbReference>
<evidence type="ECO:0000256" key="15">
    <source>
        <dbReference type="ARBA" id="ARBA00034036"/>
    </source>
</evidence>
<sequence length="1507" mass="171939">MDDDPFLIVKSQVEESLINASNLFESWKRIQQTVSSPKNQELLWTADELNSTLEAIEQDIEDLQEALQAAQNNPAQFHLTAKDLNARKKFLDNSRNTIQSIRRTLANPPSKKSRNNNNNASGSYQTARQNDNSLFIESEQQQQMMIMQDQDQHLDAMGGTLVNLKEIAGTMNQEIDDQVILLDDLGDQVDRSEGKLKNAMRRVTTILRKEEESKSGYLLVIMMTYLFDCQRLTNERKTDKESTVAFQVVTHIMMGPTRYSRLKEMTDLSQLSTLLLGDPTTQMKTEEKANLAFILYSQTPPCDGSRTISFPTTSSEDGRTVPEEYEEGIGLLNNTPRNQFVPDYSFSTLGNQHVHESTEMLPPIKSKVETDNFRSKKSTFSWKSIFRRKEKSDGPRIIHINQNELNQGFISNSVSTAKYNVASFLPKFLYDEFSKSANIFFLFISGIQQIPNISPTSRYTTVLPLVIVLLITAIKEIVEDYGVHKSDRELNNRKCKIFDGSQFIEKAWRDLKVGDICRIDNSQFFPADLILISSSEPEGLCYIETSNLDGEVNLKIKQALPETAKNTSPAQLSTLSGVVQSEQPNNRLYNYDGTLSPAVNGKKYPLDPGMLLLRGAQLRNTSWIYGLVVFTGHETKLMLNSSKKPTKLSNVTRITNRNILYLFGMLVTMSILCSCGNLAMSRSNGDNRDYIMISATELGKEFGFNILTFMILFNSFIPISLMVAMEIVKYIQAIMIDNDLDIYYEKTDTPAVARSSSLIEELGQIEYIFSDKTGTLTCNEMEFRQCSISGLSYSLSPDPDKRPTSDSDSNAEYSFQQLEQHLETSQDTYVINEFLTSLMTCHTVIPEVNEETDHIVYQASSPDEGALVNGASDVFSYRFMARKPHSIICSRKGISEEYQILNVCEFNSTRKRMSIVLRGPDGKIKLYCKGADTVILERLSDDNPFVKSTLEHLEGYACEGLRTLCFAMREISDDEYAKWSQIYEKASTTLVDRSEELDHAAELIERNMFLLGATAIEDKLQDGVPETIATLHEANIKIWVLTGDRQETAINIGYSCKLLTDEMELIICNEEDHLSTKKFMEEKLAQVLSVTEHMQHDPFAFIIEGKALTFALEKDMEKTFYDLATRCKAVVCCRVSPLQKALVVKVVKKYSKSILLAIGDGANDVSMIQAAHVGVGISGVEGLQAARSADFAISQFRFLRKLLLVHGSWAYQRLSKMIFYYFYKNVAMYLTQFWYAIFNGFSGQTLYESWTMACFNVFFTFLPPMAIGLFDQFASARLLDKYPQMYVLGQKNEFFNQKRFWGWIINAVYHSALLFFIGMAAFVDDSVFQNGLSGGQWWVGTTIFSATLATILWKAALITDTWTKYSWICIPGSMVIWFIFLVLTAYVGPLLPWQLFMEYNDIVPQLMGNVNFWLFFIVVPLACVLRDYIWKYVKRMYRPQSYHYIQEIQKYNFPDYRPRMDRFRRAVNKVRKIQRLKQTRGFAFAQNDNDQSRIIRMYDTTQQKPSG</sequence>
<comment type="caution">
    <text evidence="21">The sequence shown here is derived from an EMBL/GenBank/DDBJ whole genome shotgun (WGS) entry which is preliminary data.</text>
</comment>
<feature type="transmembrane region" description="Helical" evidence="17">
    <location>
        <begin position="1410"/>
        <end position="1429"/>
    </location>
</feature>
<dbReference type="InterPro" id="IPR018303">
    <property type="entry name" value="ATPase_P-typ_P_site"/>
</dbReference>
<dbReference type="EMBL" id="BAABUK010000017">
    <property type="protein sequence ID" value="GAA5813468.1"/>
    <property type="molecule type" value="Genomic_DNA"/>
</dbReference>
<keyword evidence="12 17" id="KW-1133">Transmembrane helix</keyword>
<name>A0ABP9Z2Y7_9FUNG</name>
<dbReference type="InterPro" id="IPR032630">
    <property type="entry name" value="P_typ_ATPase_c"/>
</dbReference>
<keyword evidence="10" id="KW-0813">Transport</keyword>
<dbReference type="InterPro" id="IPR023298">
    <property type="entry name" value="ATPase_P-typ_TM_dom_sf"/>
</dbReference>
<dbReference type="Pfam" id="PF16212">
    <property type="entry name" value="PhoLip_ATPase_C"/>
    <property type="match status" value="1"/>
</dbReference>
<comment type="similarity">
    <text evidence="4">Belongs to the syntaxin family.</text>
</comment>
<evidence type="ECO:0000256" key="11">
    <source>
        <dbReference type="ARBA" id="ARBA00022967"/>
    </source>
</evidence>
<evidence type="ECO:0000256" key="7">
    <source>
        <dbReference type="ARBA" id="ARBA00022741"/>
    </source>
</evidence>
<dbReference type="InterPro" id="IPR006012">
    <property type="entry name" value="Syntaxin/epimorphin_CS"/>
</dbReference>
<dbReference type="PANTHER" id="PTHR24092">
    <property type="entry name" value="PROBABLE PHOSPHOLIPID-TRANSPORTING ATPASE"/>
    <property type="match status" value="1"/>
</dbReference>
<dbReference type="InterPro" id="IPR023299">
    <property type="entry name" value="ATPase_P-typ_cyto_dom_N"/>
</dbReference>
<reference evidence="21 22" key="1">
    <citation type="submission" date="2024-04" db="EMBL/GenBank/DDBJ databases">
        <title>genome sequences of Mucor flavus KT1a and Helicostylum pulchrum KT1b strains isolated from the surface of a dry-aged beef.</title>
        <authorList>
            <person name="Toyotome T."/>
            <person name="Hosono M."/>
            <person name="Torimaru M."/>
            <person name="Fukuda K."/>
            <person name="Mikami N."/>
        </authorList>
    </citation>
    <scope>NUCLEOTIDE SEQUENCE [LARGE SCALE GENOMIC DNA]</scope>
    <source>
        <strain evidence="21 22">KT1a</strain>
    </source>
</reference>
<comment type="similarity">
    <text evidence="3 17">Belongs to the cation transport ATPase (P-type) (TC 3.A.3) family. Type IV subfamily.</text>
</comment>
<feature type="transmembrane region" description="Helical" evidence="17">
    <location>
        <begin position="1335"/>
        <end position="1353"/>
    </location>
</feature>
<evidence type="ECO:0000259" key="20">
    <source>
        <dbReference type="PROSITE" id="PS50192"/>
    </source>
</evidence>
<dbReference type="InterPro" id="IPR015260">
    <property type="entry name" value="Syntaxin-6/10/61_N"/>
</dbReference>
<feature type="domain" description="T-SNARE coiled-coil homology" evidence="20">
    <location>
        <begin position="144"/>
        <end position="206"/>
    </location>
</feature>
<dbReference type="SUPFAM" id="SSF81660">
    <property type="entry name" value="Metal cation-transporting ATPase, ATP-binding domain N"/>
    <property type="match status" value="1"/>
</dbReference>
<dbReference type="PANTHER" id="PTHR24092:SF150">
    <property type="entry name" value="PHOSPHOLIPID-TRANSPORTING ATPASE"/>
    <property type="match status" value="1"/>
</dbReference>
<dbReference type="Pfam" id="PF13246">
    <property type="entry name" value="Cation_ATPase"/>
    <property type="match status" value="1"/>
</dbReference>
<keyword evidence="13" id="KW-0333">Golgi apparatus</keyword>
<evidence type="ECO:0000256" key="5">
    <source>
        <dbReference type="ARBA" id="ARBA00022692"/>
    </source>
</evidence>
<keyword evidence="8 17" id="KW-0067">ATP-binding</keyword>
<feature type="transmembrane region" description="Helical" evidence="17">
    <location>
        <begin position="1257"/>
        <end position="1279"/>
    </location>
</feature>
<proteinExistence type="inferred from homology"/>
<gene>
    <name evidence="21" type="ORF">MFLAVUS_006946</name>
</gene>
<accession>A0ABP9Z2Y7</accession>
<keyword evidence="22" id="KW-1185">Reference proteome</keyword>
<dbReference type="InterPro" id="IPR036412">
    <property type="entry name" value="HAD-like_sf"/>
</dbReference>
<dbReference type="SUPFAM" id="SSF56784">
    <property type="entry name" value="HAD-like"/>
    <property type="match status" value="1"/>
</dbReference>
<keyword evidence="10" id="KW-0653">Protein transport</keyword>
<feature type="transmembrane region" description="Helical" evidence="17">
    <location>
        <begin position="1300"/>
        <end position="1323"/>
    </location>
</feature>
<feature type="transmembrane region" description="Helical" evidence="17">
    <location>
        <begin position="702"/>
        <end position="725"/>
    </location>
</feature>
<dbReference type="CDD" id="cd02073">
    <property type="entry name" value="P-type_ATPase_APLT_Dnf-like"/>
    <property type="match status" value="1"/>
</dbReference>
<evidence type="ECO:0000256" key="18">
    <source>
        <dbReference type="SAM" id="Coils"/>
    </source>
</evidence>
<evidence type="ECO:0000256" key="13">
    <source>
        <dbReference type="ARBA" id="ARBA00023034"/>
    </source>
</evidence>
<feature type="transmembrane region" description="Helical" evidence="17">
    <location>
        <begin position="659"/>
        <end position="680"/>
    </location>
</feature>
<evidence type="ECO:0000256" key="17">
    <source>
        <dbReference type="RuleBase" id="RU362033"/>
    </source>
</evidence>
<feature type="compositionally biased region" description="Polar residues" evidence="19">
    <location>
        <begin position="121"/>
        <end position="130"/>
    </location>
</feature>
<comment type="catalytic activity">
    <reaction evidence="15 17">
        <text>ATP + H2O + phospholipidSide 1 = ADP + phosphate + phospholipidSide 2.</text>
        <dbReference type="EC" id="7.6.2.1"/>
    </reaction>
</comment>
<evidence type="ECO:0000256" key="6">
    <source>
        <dbReference type="ARBA" id="ARBA00022723"/>
    </source>
</evidence>
<dbReference type="SUPFAM" id="SSF81665">
    <property type="entry name" value="Calcium ATPase, transmembrane domain M"/>
    <property type="match status" value="1"/>
</dbReference>
<evidence type="ECO:0000256" key="8">
    <source>
        <dbReference type="ARBA" id="ARBA00022840"/>
    </source>
</evidence>
<feature type="region of interest" description="Disordered" evidence="19">
    <location>
        <begin position="105"/>
        <end position="130"/>
    </location>
</feature>
<dbReference type="CDD" id="cd21443">
    <property type="entry name" value="SNARE_NTD_STX6_STX10"/>
    <property type="match status" value="1"/>
</dbReference>
<evidence type="ECO:0000256" key="2">
    <source>
        <dbReference type="ARBA" id="ARBA00004409"/>
    </source>
</evidence>
<dbReference type="SMART" id="SM00397">
    <property type="entry name" value="t_SNARE"/>
    <property type="match status" value="1"/>
</dbReference>
<evidence type="ECO:0000313" key="21">
    <source>
        <dbReference type="EMBL" id="GAA5813468.1"/>
    </source>
</evidence>
<feature type="compositionally biased region" description="Low complexity" evidence="19">
    <location>
        <begin position="106"/>
        <end position="120"/>
    </location>
</feature>
<evidence type="ECO:0000256" key="4">
    <source>
        <dbReference type="ARBA" id="ARBA00009063"/>
    </source>
</evidence>
<dbReference type="PROSITE" id="PS50192">
    <property type="entry name" value="T_SNARE"/>
    <property type="match status" value="1"/>
</dbReference>
<keyword evidence="14 17" id="KW-0472">Membrane</keyword>
<comment type="catalytic activity">
    <reaction evidence="16">
        <text>a 1,2-diacyl-sn-glycero-3-phosphoethanolamine(out) + ATP + H2O = a 1,2-diacyl-sn-glycero-3-phosphoethanolamine(in) + ADP + phosphate + H(+)</text>
        <dbReference type="Rhea" id="RHEA:66132"/>
        <dbReference type="ChEBI" id="CHEBI:15377"/>
        <dbReference type="ChEBI" id="CHEBI:15378"/>
        <dbReference type="ChEBI" id="CHEBI:30616"/>
        <dbReference type="ChEBI" id="CHEBI:43474"/>
        <dbReference type="ChEBI" id="CHEBI:64612"/>
        <dbReference type="ChEBI" id="CHEBI:456216"/>
    </reaction>
    <physiologicalReaction direction="left-to-right" evidence="16">
        <dbReference type="Rhea" id="RHEA:66133"/>
    </physiologicalReaction>
</comment>